<dbReference type="AlphaFoldDB" id="A0A9D7ST34"/>
<evidence type="ECO:0000313" key="2">
    <source>
        <dbReference type="Proteomes" id="UP000808337"/>
    </source>
</evidence>
<sequence length="256" mass="28313">MSSAKILEIGFKRLLAFILSVVFISTGYSQASKNVKLLEFKYGFQAPMADLKTRFGGSNDLGLSLQFASLTHTTFIGVEGIFFFGSTVKEDVLANLRTFDGNIIGIQGAIGDVSLKERGFYAGLDAGKIFKTTKVENNLTGIRAQVGAGLLQHKIRVQDNANNIPSLDKKYIKGYDRLTNGPAVHLSIGYQYENPNNNFHFNLMGDIYGSRTASRRDYDNMTGGYLDEKRTDILAGLTISYIVSISRTDKADHIYY</sequence>
<protein>
    <submittedName>
        <fullName evidence="1">Uncharacterized protein</fullName>
    </submittedName>
</protein>
<gene>
    <name evidence="1" type="ORF">IPP15_03590</name>
</gene>
<name>A0A9D7ST34_9BACT</name>
<evidence type="ECO:0000313" key="1">
    <source>
        <dbReference type="EMBL" id="MBK9981501.1"/>
    </source>
</evidence>
<dbReference type="EMBL" id="JADKGY010000001">
    <property type="protein sequence ID" value="MBK9981501.1"/>
    <property type="molecule type" value="Genomic_DNA"/>
</dbReference>
<comment type="caution">
    <text evidence="1">The sequence shown here is derived from an EMBL/GenBank/DDBJ whole genome shotgun (WGS) entry which is preliminary data.</text>
</comment>
<dbReference type="Proteomes" id="UP000808337">
    <property type="component" value="Unassembled WGS sequence"/>
</dbReference>
<organism evidence="1 2">
    <name type="scientific">Candidatus Opimibacter skivensis</name>
    <dbReference type="NCBI Taxonomy" id="2982028"/>
    <lineage>
        <taxon>Bacteria</taxon>
        <taxon>Pseudomonadati</taxon>
        <taxon>Bacteroidota</taxon>
        <taxon>Saprospiria</taxon>
        <taxon>Saprospirales</taxon>
        <taxon>Saprospiraceae</taxon>
        <taxon>Candidatus Opimibacter</taxon>
    </lineage>
</organism>
<proteinExistence type="predicted"/>
<accession>A0A9D7ST34</accession>
<reference evidence="1 2" key="1">
    <citation type="submission" date="2020-10" db="EMBL/GenBank/DDBJ databases">
        <title>Connecting structure to function with the recovery of over 1000 high-quality activated sludge metagenome-assembled genomes encoding full-length rRNA genes using long-read sequencing.</title>
        <authorList>
            <person name="Singleton C.M."/>
            <person name="Petriglieri F."/>
            <person name="Kristensen J.M."/>
            <person name="Kirkegaard R.H."/>
            <person name="Michaelsen T.Y."/>
            <person name="Andersen M.H."/>
            <person name="Karst S.M."/>
            <person name="Dueholm M.S."/>
            <person name="Nielsen P.H."/>
            <person name="Albertsen M."/>
        </authorList>
    </citation>
    <scope>NUCLEOTIDE SEQUENCE [LARGE SCALE GENOMIC DNA]</scope>
    <source>
        <strain evidence="1">Ribe_18-Q3-R11-54_MAXAC.273</strain>
    </source>
</reference>